<name>A0A5C0B4Y1_9BURK</name>
<sequence length="487" mass="51705">MLATGNNGNGVVRRAARQVIGAGFALLVALSAPVKAADALPPELARALAQTKLPNSAVSVVVEELDGRRVAAFNSSTPRNPASVMKLVTTYSALEGLGPAYTWRTELLALPQHWPGPDGALRGPLYLRASGDPILRMEDLWAMLRELRLHGVTRLPELVVDRSLFGDVRIDTGAFDGDAARPYNASPDTWMVGFGAIRLMFLPDAAQRRWRVVTDPVLPNVRVEGAPVWSDVACPGSPSVQADPVIDARGVTLRLSGTVSGDCGEFSIYRIALPQADHASAVLRKLWEEMGGTIDGPVRVGVVPPGVMPLASHESPALAEVIRDINKRSNNVMARQLLLTLGAANPTSGATQRDGAAAVHSVLQAHGMEFPELVVDNGSGLSRNGRVSADSLAKLLNTAYHSPVMPEFMSSLSISGTDGTARRRLRGSATLGMAHLKTGTLRDVRAIAGYVLASSGKRYLVVGMVNHEEASRAGPFLDALVAWVAAR</sequence>
<dbReference type="SUPFAM" id="SSF56601">
    <property type="entry name" value="beta-lactamase/transpeptidase-like"/>
    <property type="match status" value="1"/>
</dbReference>
<dbReference type="PANTHER" id="PTHR30023:SF0">
    <property type="entry name" value="PENICILLIN-SENSITIVE CARBOXYPEPTIDASE A"/>
    <property type="match status" value="1"/>
</dbReference>
<dbReference type="PANTHER" id="PTHR30023">
    <property type="entry name" value="D-ALANYL-D-ALANINE CARBOXYPEPTIDASE"/>
    <property type="match status" value="1"/>
</dbReference>
<comment type="similarity">
    <text evidence="1">Belongs to the peptidase S13 family.</text>
</comment>
<dbReference type="OrthoDB" id="9802627at2"/>
<dbReference type="PRINTS" id="PR00922">
    <property type="entry name" value="DADACBPTASE3"/>
</dbReference>
<dbReference type="Gene3D" id="3.40.710.10">
    <property type="entry name" value="DD-peptidase/beta-lactamase superfamily"/>
    <property type="match status" value="2"/>
</dbReference>
<evidence type="ECO:0000256" key="2">
    <source>
        <dbReference type="ARBA" id="ARBA00022801"/>
    </source>
</evidence>
<accession>A0A5C0B4Y1</accession>
<dbReference type="Gene3D" id="3.50.80.20">
    <property type="entry name" value="D-Ala-D-Ala carboxypeptidase C, peptidase S13"/>
    <property type="match status" value="1"/>
</dbReference>
<keyword evidence="3" id="KW-0121">Carboxypeptidase</keyword>
<dbReference type="InterPro" id="IPR012338">
    <property type="entry name" value="Beta-lactam/transpept-like"/>
</dbReference>
<dbReference type="NCBIfam" id="TIGR00666">
    <property type="entry name" value="PBP4"/>
    <property type="match status" value="1"/>
</dbReference>
<dbReference type="Pfam" id="PF02113">
    <property type="entry name" value="Peptidase_S13"/>
    <property type="match status" value="1"/>
</dbReference>
<protein>
    <submittedName>
        <fullName evidence="3">D-alanyl-D-alanine carboxypeptidase/D-alanyl-D-alanine-endopeptidase</fullName>
        <ecNumber evidence="3">3.4.16.4</ecNumber>
    </submittedName>
</protein>
<dbReference type="Proteomes" id="UP000325161">
    <property type="component" value="Chromosome"/>
</dbReference>
<reference evidence="3 4" key="1">
    <citation type="submission" date="2019-08" db="EMBL/GenBank/DDBJ databases">
        <title>Amphibian skin-associated Pigmentiphaga: genome sequence and occurrence across geography and hosts.</title>
        <authorList>
            <person name="Bletz M.C."/>
            <person name="Bunk B."/>
            <person name="Sproeer C."/>
            <person name="Biwer P."/>
            <person name="Reiter S."/>
            <person name="Rabemananjara F.C.E."/>
            <person name="Schulz S."/>
            <person name="Overmann J."/>
            <person name="Vences M."/>
        </authorList>
    </citation>
    <scope>NUCLEOTIDE SEQUENCE [LARGE SCALE GENOMIC DNA]</scope>
    <source>
        <strain evidence="3 4">Mada1488</strain>
    </source>
</reference>
<dbReference type="AlphaFoldDB" id="A0A5C0B4Y1"/>
<dbReference type="GO" id="GO:0006508">
    <property type="term" value="P:proteolysis"/>
    <property type="evidence" value="ECO:0007669"/>
    <property type="project" value="InterPro"/>
</dbReference>
<dbReference type="EMBL" id="CP043046">
    <property type="protein sequence ID" value="QEI09124.1"/>
    <property type="molecule type" value="Genomic_DNA"/>
</dbReference>
<gene>
    <name evidence="3" type="primary">dacB</name>
    <name evidence="3" type="ORF">FXN63_04735</name>
</gene>
<dbReference type="KEGG" id="pacr:FXN63_04735"/>
<dbReference type="GO" id="GO:0009002">
    <property type="term" value="F:serine-type D-Ala-D-Ala carboxypeptidase activity"/>
    <property type="evidence" value="ECO:0007669"/>
    <property type="project" value="UniProtKB-EC"/>
</dbReference>
<proteinExistence type="inferred from homology"/>
<dbReference type="EC" id="3.4.16.4" evidence="3"/>
<keyword evidence="4" id="KW-1185">Reference proteome</keyword>
<dbReference type="GO" id="GO:0000270">
    <property type="term" value="P:peptidoglycan metabolic process"/>
    <property type="evidence" value="ECO:0007669"/>
    <property type="project" value="TreeGrafter"/>
</dbReference>
<evidence type="ECO:0000256" key="1">
    <source>
        <dbReference type="ARBA" id="ARBA00006096"/>
    </source>
</evidence>
<organism evidence="3 4">
    <name type="scientific">Pigmentiphaga aceris</name>
    <dbReference type="NCBI Taxonomy" id="1940612"/>
    <lineage>
        <taxon>Bacteria</taxon>
        <taxon>Pseudomonadati</taxon>
        <taxon>Pseudomonadota</taxon>
        <taxon>Betaproteobacteria</taxon>
        <taxon>Burkholderiales</taxon>
        <taxon>Alcaligenaceae</taxon>
        <taxon>Pigmentiphaga</taxon>
    </lineage>
</organism>
<evidence type="ECO:0000313" key="4">
    <source>
        <dbReference type="Proteomes" id="UP000325161"/>
    </source>
</evidence>
<keyword evidence="3" id="KW-0645">Protease</keyword>
<keyword evidence="2 3" id="KW-0378">Hydrolase</keyword>
<dbReference type="InterPro" id="IPR000667">
    <property type="entry name" value="Peptidase_S13"/>
</dbReference>
<evidence type="ECO:0000313" key="3">
    <source>
        <dbReference type="EMBL" id="QEI09124.1"/>
    </source>
</evidence>